<dbReference type="Proteomes" id="UP001295444">
    <property type="component" value="Chromosome 03"/>
</dbReference>
<name>A0AAD1RKQ9_PELCU</name>
<gene>
    <name evidence="9" type="ORF">PECUL_23A052859</name>
</gene>
<keyword evidence="4" id="KW-0496">Mitochondrion</keyword>
<dbReference type="CDD" id="cd00432">
    <property type="entry name" value="Ribosomal_L18_L5e"/>
    <property type="match status" value="1"/>
</dbReference>
<dbReference type="AlphaFoldDB" id="A0AAD1RKQ9"/>
<organism evidence="9 10">
    <name type="scientific">Pelobates cultripes</name>
    <name type="common">Western spadefoot toad</name>
    <dbReference type="NCBI Taxonomy" id="61616"/>
    <lineage>
        <taxon>Eukaryota</taxon>
        <taxon>Metazoa</taxon>
        <taxon>Chordata</taxon>
        <taxon>Craniata</taxon>
        <taxon>Vertebrata</taxon>
        <taxon>Euteleostomi</taxon>
        <taxon>Amphibia</taxon>
        <taxon>Batrachia</taxon>
        <taxon>Anura</taxon>
        <taxon>Pelobatoidea</taxon>
        <taxon>Pelobatidae</taxon>
        <taxon>Pelobates</taxon>
    </lineage>
</organism>
<dbReference type="GO" id="GO:0006412">
    <property type="term" value="P:translation"/>
    <property type="evidence" value="ECO:0007669"/>
    <property type="project" value="InterPro"/>
</dbReference>
<comment type="function">
    <text evidence="6">Together with thiosulfate sulfurtransferase (TST), acts as a mitochondrial import factor for the cytosolic 5S rRNA. The precursor form shows RNA chaperone activity; is able to fold the 5S rRNA into an import-competent conformation that is recognized by rhodanese (TST). Both the cytoplasmic and mitochondrial forms are able to bind to the helix IV-loop D in the gamma domain of the 5S rRNA.</text>
</comment>
<evidence type="ECO:0000256" key="7">
    <source>
        <dbReference type="ARBA" id="ARBA00069051"/>
    </source>
</evidence>
<evidence type="ECO:0000313" key="9">
    <source>
        <dbReference type="EMBL" id="CAH2273515.1"/>
    </source>
</evidence>
<dbReference type="PANTHER" id="PTHR12899">
    <property type="entry name" value="39S RIBOSOMAL PROTEIN L18, MITOCHONDRIAL"/>
    <property type="match status" value="1"/>
</dbReference>
<dbReference type="FunFam" id="3.30.420.80:FF:000005">
    <property type="entry name" value="39S ribosomal protein L18, mitochondrial"/>
    <property type="match status" value="1"/>
</dbReference>
<evidence type="ECO:0000256" key="8">
    <source>
        <dbReference type="ARBA" id="ARBA00082661"/>
    </source>
</evidence>
<proteinExistence type="inferred from homology"/>
<evidence type="ECO:0000256" key="1">
    <source>
        <dbReference type="ARBA" id="ARBA00004173"/>
    </source>
</evidence>
<comment type="subcellular location">
    <subcellularLocation>
        <location evidence="1">Mitochondrion</location>
    </subcellularLocation>
</comment>
<keyword evidence="10" id="KW-1185">Reference proteome</keyword>
<sequence>MSVLKRSKSILHAVRCAATSAGFKPSPAIQEDTEENEIISPNFINRNPRNLERMALALKDRGWGTVWPTRQYWHRLRLERTQHHVTAFVEHCSGNVVVSASTREWAVKKHLYSTKDVMACENIGRVLAQRCLEAGISYMVYSEIPWVFKSESVQRFRNAMKEGGVVLNEPRRIYE</sequence>
<dbReference type="Pfam" id="PF00861">
    <property type="entry name" value="Ribosomal_L18p"/>
    <property type="match status" value="1"/>
</dbReference>
<evidence type="ECO:0000256" key="4">
    <source>
        <dbReference type="ARBA" id="ARBA00023128"/>
    </source>
</evidence>
<dbReference type="InterPro" id="IPR005484">
    <property type="entry name" value="Ribosomal_uL18_bac/plant/anim"/>
</dbReference>
<dbReference type="InterPro" id="IPR057268">
    <property type="entry name" value="Ribosomal_L18"/>
</dbReference>
<keyword evidence="5" id="KW-0687">Ribonucleoprotein</keyword>
<evidence type="ECO:0000256" key="2">
    <source>
        <dbReference type="ARBA" id="ARBA00007116"/>
    </source>
</evidence>
<dbReference type="EMBL" id="OW240914">
    <property type="protein sequence ID" value="CAH2273511.1"/>
    <property type="molecule type" value="Genomic_DNA"/>
</dbReference>
<dbReference type="GO" id="GO:1990904">
    <property type="term" value="C:ribonucleoprotein complex"/>
    <property type="evidence" value="ECO:0007669"/>
    <property type="project" value="UniProtKB-KW"/>
</dbReference>
<dbReference type="GO" id="GO:0005840">
    <property type="term" value="C:ribosome"/>
    <property type="evidence" value="ECO:0007669"/>
    <property type="project" value="UniProtKB-KW"/>
</dbReference>
<dbReference type="EMBL" id="OW240914">
    <property type="protein sequence ID" value="CAH2273515.1"/>
    <property type="molecule type" value="Genomic_DNA"/>
</dbReference>
<dbReference type="Gene3D" id="3.30.420.80">
    <property type="entry name" value="Ribosomal protein S11"/>
    <property type="match status" value="1"/>
</dbReference>
<protein>
    <recommendedName>
        <fullName evidence="7">Large ribosomal subunit protein uL18m</fullName>
    </recommendedName>
    <alternativeName>
        <fullName evidence="8">39S ribosomal protein L18, mitochondrial</fullName>
    </alternativeName>
</protein>
<dbReference type="EMBL" id="OW240914">
    <property type="protein sequence ID" value="CAH2273513.1"/>
    <property type="molecule type" value="Genomic_DNA"/>
</dbReference>
<dbReference type="GO" id="GO:0003735">
    <property type="term" value="F:structural constituent of ribosome"/>
    <property type="evidence" value="ECO:0007669"/>
    <property type="project" value="InterPro"/>
</dbReference>
<keyword evidence="3" id="KW-0689">Ribosomal protein</keyword>
<dbReference type="GO" id="GO:0008097">
    <property type="term" value="F:5S rRNA binding"/>
    <property type="evidence" value="ECO:0007669"/>
    <property type="project" value="TreeGrafter"/>
</dbReference>
<evidence type="ECO:0000256" key="6">
    <source>
        <dbReference type="ARBA" id="ARBA00059887"/>
    </source>
</evidence>
<reference evidence="9" key="1">
    <citation type="submission" date="2022-03" db="EMBL/GenBank/DDBJ databases">
        <authorList>
            <person name="Alioto T."/>
            <person name="Alioto T."/>
            <person name="Gomez Garrido J."/>
        </authorList>
    </citation>
    <scope>NUCLEOTIDE SEQUENCE</scope>
</reference>
<evidence type="ECO:0000256" key="5">
    <source>
        <dbReference type="ARBA" id="ARBA00023274"/>
    </source>
</evidence>
<comment type="similarity">
    <text evidence="2">Belongs to the universal ribosomal protein uL18 family.</text>
</comment>
<dbReference type="SUPFAM" id="SSF53137">
    <property type="entry name" value="Translational machinery components"/>
    <property type="match status" value="1"/>
</dbReference>
<dbReference type="GO" id="GO:0005743">
    <property type="term" value="C:mitochondrial inner membrane"/>
    <property type="evidence" value="ECO:0007669"/>
    <property type="project" value="UniProtKB-ARBA"/>
</dbReference>
<accession>A0AAD1RKQ9</accession>
<dbReference type="InterPro" id="IPR036967">
    <property type="entry name" value="Ribosomal_uS11_sf"/>
</dbReference>
<evidence type="ECO:0000256" key="3">
    <source>
        <dbReference type="ARBA" id="ARBA00022980"/>
    </source>
</evidence>
<evidence type="ECO:0000313" key="10">
    <source>
        <dbReference type="Proteomes" id="UP001295444"/>
    </source>
</evidence>
<dbReference type="PANTHER" id="PTHR12899:SF3">
    <property type="entry name" value="LARGE RIBOSOMAL SUBUNIT PROTEIN UL18M"/>
    <property type="match status" value="1"/>
</dbReference>